<dbReference type="GO" id="GO:0005794">
    <property type="term" value="C:Golgi apparatus"/>
    <property type="evidence" value="ECO:0007669"/>
    <property type="project" value="TreeGrafter"/>
</dbReference>
<dbReference type="Proteomes" id="UP000886611">
    <property type="component" value="Unassembled WGS sequence"/>
</dbReference>
<dbReference type="EMBL" id="JAATIS010007298">
    <property type="protein sequence ID" value="KAG2458610.1"/>
    <property type="molecule type" value="Genomic_DNA"/>
</dbReference>
<evidence type="ECO:0000256" key="3">
    <source>
        <dbReference type="ARBA" id="ARBA00020568"/>
    </source>
</evidence>
<name>A0A8X7WZB0_POLSE</name>
<dbReference type="GO" id="GO:0042073">
    <property type="term" value="P:intraciliary transport"/>
    <property type="evidence" value="ECO:0007669"/>
    <property type="project" value="TreeGrafter"/>
</dbReference>
<keyword evidence="5" id="KW-0966">Cell projection</keyword>
<dbReference type="GO" id="GO:0005815">
    <property type="term" value="C:microtubule organizing center"/>
    <property type="evidence" value="ECO:0007669"/>
    <property type="project" value="TreeGrafter"/>
</dbReference>
<protein>
    <recommendedName>
        <fullName evidence="3">Intraflagellar transport protein 57 homolog</fullName>
    </recommendedName>
</protein>
<evidence type="ECO:0000256" key="6">
    <source>
        <dbReference type="SAM" id="Coils"/>
    </source>
</evidence>
<dbReference type="GO" id="GO:1905515">
    <property type="term" value="P:non-motile cilium assembly"/>
    <property type="evidence" value="ECO:0007669"/>
    <property type="project" value="TreeGrafter"/>
</dbReference>
<comment type="caution">
    <text evidence="7">The sequence shown here is derived from an EMBL/GenBank/DDBJ whole genome shotgun (WGS) entry which is preliminary data.</text>
</comment>
<accession>A0A8X7WZB0</accession>
<sequence>MSEESRRSEDYEPGPGAAYTLFVVMEELLDKLKLLNYEEEVLRRNNVKSLSRHYFALPTNPGEQFFMFTTIAAWLINKAGCYFEQPQEYDDPNATVSKILKEFRNFGGSVDFPPLKLKTGSGENVCNVLDRLAEEALKATCISWKRPNYPTEAPEEGYFIEDIAEFSLDRLEEEITEEPDDYEDEHLLDLEALKEPSYKSDLRESSKPDNILESCVDASEWKLETERVLPQLKVTIRSDKDWRVHVEQMHQHKDGIESSLKDTKGYLNRLQDEISATLEKVGSREKNINTQMKHLIQEYRVAQSQLSEAKERFHQGSSRVTERTRILAEIAEELDSVKQEMEEKGSSISDGAPLVKIKQSLTKLKQEIIQMDIRIGLVEHTLLQAKLKEKSNMTRDIYSGFPTQNRF</sequence>
<keyword evidence="4" id="KW-0969">Cilium</keyword>
<dbReference type="AlphaFoldDB" id="A0A8X7WZB0"/>
<comment type="similarity">
    <text evidence="2">Belongs to the IFT57 family.</text>
</comment>
<evidence type="ECO:0000313" key="7">
    <source>
        <dbReference type="EMBL" id="KAG2458610.1"/>
    </source>
</evidence>
<organism evidence="7 8">
    <name type="scientific">Polypterus senegalus</name>
    <name type="common">Senegal bichir</name>
    <dbReference type="NCBI Taxonomy" id="55291"/>
    <lineage>
        <taxon>Eukaryota</taxon>
        <taxon>Metazoa</taxon>
        <taxon>Chordata</taxon>
        <taxon>Craniata</taxon>
        <taxon>Vertebrata</taxon>
        <taxon>Euteleostomi</taxon>
        <taxon>Actinopterygii</taxon>
        <taxon>Polypteriformes</taxon>
        <taxon>Polypteridae</taxon>
        <taxon>Polypterus</taxon>
    </lineage>
</organism>
<evidence type="ECO:0000256" key="4">
    <source>
        <dbReference type="ARBA" id="ARBA00023069"/>
    </source>
</evidence>
<proteinExistence type="inferred from homology"/>
<feature type="coiled-coil region" evidence="6">
    <location>
        <begin position="292"/>
        <end position="347"/>
    </location>
</feature>
<dbReference type="InterPro" id="IPR019530">
    <property type="entry name" value="Intra-flagellar_transport_57"/>
</dbReference>
<evidence type="ECO:0000256" key="5">
    <source>
        <dbReference type="ARBA" id="ARBA00023273"/>
    </source>
</evidence>
<dbReference type="GO" id="GO:0005929">
    <property type="term" value="C:cilium"/>
    <property type="evidence" value="ECO:0007669"/>
    <property type="project" value="UniProtKB-SubCell"/>
</dbReference>
<dbReference type="GO" id="GO:0030992">
    <property type="term" value="C:intraciliary transport particle B"/>
    <property type="evidence" value="ECO:0007669"/>
    <property type="project" value="TreeGrafter"/>
</dbReference>
<evidence type="ECO:0000313" key="8">
    <source>
        <dbReference type="Proteomes" id="UP000886611"/>
    </source>
</evidence>
<gene>
    <name evidence="7" type="primary">Ift57_2</name>
    <name evidence="7" type="ORF">GTO96_0018513</name>
</gene>
<evidence type="ECO:0000256" key="1">
    <source>
        <dbReference type="ARBA" id="ARBA00004138"/>
    </source>
</evidence>
<feature type="non-terminal residue" evidence="7">
    <location>
        <position position="1"/>
    </location>
</feature>
<feature type="non-terminal residue" evidence="7">
    <location>
        <position position="407"/>
    </location>
</feature>
<comment type="subcellular location">
    <subcellularLocation>
        <location evidence="1">Cell projection</location>
        <location evidence="1">Cilium</location>
    </subcellularLocation>
</comment>
<dbReference type="Pfam" id="PF10498">
    <property type="entry name" value="IFT57"/>
    <property type="match status" value="1"/>
</dbReference>
<keyword evidence="8" id="KW-1185">Reference proteome</keyword>
<dbReference type="PANTHER" id="PTHR16011:SF0">
    <property type="entry name" value="INTRAFLAGELLAR TRANSPORT PROTEIN 57 HOMOLOG"/>
    <property type="match status" value="1"/>
</dbReference>
<keyword evidence="6" id="KW-0175">Coiled coil</keyword>
<dbReference type="PANTHER" id="PTHR16011">
    <property type="entry name" value="IFT57/HIPPI"/>
    <property type="match status" value="1"/>
</dbReference>
<evidence type="ECO:0000256" key="2">
    <source>
        <dbReference type="ARBA" id="ARBA00009415"/>
    </source>
</evidence>
<reference evidence="7 8" key="1">
    <citation type="journal article" date="2021" name="Cell">
        <title>Tracing the genetic footprints of vertebrate landing in non-teleost ray-finned fishes.</title>
        <authorList>
            <person name="Bi X."/>
            <person name="Wang K."/>
            <person name="Yang L."/>
            <person name="Pan H."/>
            <person name="Jiang H."/>
            <person name="Wei Q."/>
            <person name="Fang M."/>
            <person name="Yu H."/>
            <person name="Zhu C."/>
            <person name="Cai Y."/>
            <person name="He Y."/>
            <person name="Gan X."/>
            <person name="Zeng H."/>
            <person name="Yu D."/>
            <person name="Zhu Y."/>
            <person name="Jiang H."/>
            <person name="Qiu Q."/>
            <person name="Yang H."/>
            <person name="Zhang Y.E."/>
            <person name="Wang W."/>
            <person name="Zhu M."/>
            <person name="He S."/>
            <person name="Zhang G."/>
        </authorList>
    </citation>
    <scope>NUCLEOTIDE SEQUENCE [LARGE SCALE GENOMIC DNA]</scope>
    <source>
        <strain evidence="7">Bchr_013</strain>
    </source>
</reference>